<sequence>MLGAAGMVVLHARDSAGHAHGPADVTFGAGLLMTVVMMLPTCLPAVRYVAAQTFPRGRTVPALLAAYLAPWVAFAALAVPVVGLLPAGAQAAGTLAVAGLWQLTPAKRACLRGCRGVRVPPAGGRRAVAASARLGLRHGLACVGSCWAMMLAMLVTGGLLWMLPLLLVVWWEKVLARGRMLARPTAVMFAALALAYALG</sequence>
<evidence type="ECO:0000313" key="3">
    <source>
        <dbReference type="Proteomes" id="UP000662200"/>
    </source>
</evidence>
<reference evidence="2" key="2">
    <citation type="submission" date="2020-09" db="EMBL/GenBank/DDBJ databases">
        <authorList>
            <person name="Sun Q."/>
            <person name="Ohkuma M."/>
        </authorList>
    </citation>
    <scope>NUCLEOTIDE SEQUENCE</scope>
    <source>
        <strain evidence="2">JCM 3091</strain>
    </source>
</reference>
<dbReference type="Pfam" id="PF09948">
    <property type="entry name" value="PpoB2"/>
    <property type="match status" value="1"/>
</dbReference>
<gene>
    <name evidence="2" type="ORF">GCM10010124_38650</name>
</gene>
<reference evidence="2" key="1">
    <citation type="journal article" date="2014" name="Int. J. Syst. Evol. Microbiol.">
        <title>Complete genome sequence of Corynebacterium casei LMG S-19264T (=DSM 44701T), isolated from a smear-ripened cheese.</title>
        <authorList>
            <consortium name="US DOE Joint Genome Institute (JGI-PGF)"/>
            <person name="Walter F."/>
            <person name="Albersmeier A."/>
            <person name="Kalinowski J."/>
            <person name="Ruckert C."/>
        </authorList>
    </citation>
    <scope>NUCLEOTIDE SEQUENCE</scope>
    <source>
        <strain evidence="2">JCM 3091</strain>
    </source>
</reference>
<protein>
    <recommendedName>
        <fullName evidence="4">DUF2182 domain-containing protein</fullName>
    </recommendedName>
</protein>
<evidence type="ECO:0000313" key="2">
    <source>
        <dbReference type="EMBL" id="GGK42127.1"/>
    </source>
</evidence>
<dbReference type="AlphaFoldDB" id="A0A8J3BU13"/>
<evidence type="ECO:0008006" key="4">
    <source>
        <dbReference type="Google" id="ProtNLM"/>
    </source>
</evidence>
<accession>A0A8J3BU13</accession>
<dbReference type="InterPro" id="IPR018688">
    <property type="entry name" value="PpoB2-like"/>
</dbReference>
<comment type="caution">
    <text evidence="2">The sequence shown here is derived from an EMBL/GenBank/DDBJ whole genome shotgun (WGS) entry which is preliminary data.</text>
</comment>
<feature type="transmembrane region" description="Helical" evidence="1">
    <location>
        <begin position="147"/>
        <end position="169"/>
    </location>
</feature>
<feature type="transmembrane region" description="Helical" evidence="1">
    <location>
        <begin position="29"/>
        <end position="50"/>
    </location>
</feature>
<keyword evidence="1" id="KW-0812">Transmembrane</keyword>
<organism evidence="2 3">
    <name type="scientific">Pilimelia terevasa</name>
    <dbReference type="NCBI Taxonomy" id="53372"/>
    <lineage>
        <taxon>Bacteria</taxon>
        <taxon>Bacillati</taxon>
        <taxon>Actinomycetota</taxon>
        <taxon>Actinomycetes</taxon>
        <taxon>Micromonosporales</taxon>
        <taxon>Micromonosporaceae</taxon>
        <taxon>Pilimelia</taxon>
    </lineage>
</organism>
<feature type="transmembrane region" description="Helical" evidence="1">
    <location>
        <begin position="181"/>
        <end position="198"/>
    </location>
</feature>
<keyword evidence="1" id="KW-0472">Membrane</keyword>
<keyword evidence="3" id="KW-1185">Reference proteome</keyword>
<feature type="transmembrane region" description="Helical" evidence="1">
    <location>
        <begin position="62"/>
        <end position="85"/>
    </location>
</feature>
<dbReference type="EMBL" id="BMQC01000021">
    <property type="protein sequence ID" value="GGK42127.1"/>
    <property type="molecule type" value="Genomic_DNA"/>
</dbReference>
<dbReference type="Proteomes" id="UP000662200">
    <property type="component" value="Unassembled WGS sequence"/>
</dbReference>
<proteinExistence type="predicted"/>
<evidence type="ECO:0000256" key="1">
    <source>
        <dbReference type="SAM" id="Phobius"/>
    </source>
</evidence>
<name>A0A8J3BU13_9ACTN</name>
<keyword evidence="1" id="KW-1133">Transmembrane helix</keyword>